<sequence length="266" mass="29806">MRTPSSPQPCTFCTYVAFLLLMAPPACRPAEKGDALAQQSTKTPPSSTLPQAQLQEKRRSYRDALAALAKMREALRDKYSASQNPKAQTAVLHEAREILTRALLTDILPAWDGTPWDFNGISEVPGEGAIACGYFVTTPLRDAGLKLPRIKLAQQPSQTIIKSLCVQDTIRVYHEKPLETIVQYLKEHGPGIYIVGLDCHTGFVVNDGSQMRFVHSSYFRPPRAVINEPLDSDNPLHRSKYRMIGKLFGDDLMRKWLKQEDVVTKK</sequence>
<name>A0A366HUL3_9BACT</name>
<proteinExistence type="predicted"/>
<keyword evidence="4" id="KW-1185">Reference proteome</keyword>
<comment type="caution">
    <text evidence="3">The sequence shown here is derived from an EMBL/GenBank/DDBJ whole genome shotgun (WGS) entry which is preliminary data.</text>
</comment>
<gene>
    <name evidence="3" type="ORF">DES53_102986</name>
</gene>
<evidence type="ECO:0000313" key="4">
    <source>
        <dbReference type="Proteomes" id="UP000253426"/>
    </source>
</evidence>
<feature type="region of interest" description="Disordered" evidence="1">
    <location>
        <begin position="32"/>
        <end position="56"/>
    </location>
</feature>
<keyword evidence="2" id="KW-0732">Signal</keyword>
<feature type="signal peptide" evidence="2">
    <location>
        <begin position="1"/>
        <end position="28"/>
    </location>
</feature>
<feature type="compositionally biased region" description="Polar residues" evidence="1">
    <location>
        <begin position="37"/>
        <end position="54"/>
    </location>
</feature>
<evidence type="ECO:0000256" key="2">
    <source>
        <dbReference type="SAM" id="SignalP"/>
    </source>
</evidence>
<reference evidence="3 4" key="1">
    <citation type="submission" date="2018-06" db="EMBL/GenBank/DDBJ databases">
        <title>Genomic Encyclopedia of Type Strains, Phase IV (KMG-IV): sequencing the most valuable type-strain genomes for metagenomic binning, comparative biology and taxonomic classification.</title>
        <authorList>
            <person name="Goeker M."/>
        </authorList>
    </citation>
    <scope>NUCLEOTIDE SEQUENCE [LARGE SCALE GENOMIC DNA]</scope>
    <source>
        <strain evidence="3 4">DSM 25532</strain>
    </source>
</reference>
<feature type="chain" id="PRO_5016579332" evidence="2">
    <location>
        <begin position="29"/>
        <end position="266"/>
    </location>
</feature>
<protein>
    <submittedName>
        <fullName evidence="3">Uncharacterized protein</fullName>
    </submittedName>
</protein>
<dbReference type="EMBL" id="QNRR01000002">
    <property type="protein sequence ID" value="RBP46594.1"/>
    <property type="molecule type" value="Genomic_DNA"/>
</dbReference>
<evidence type="ECO:0000313" key="3">
    <source>
        <dbReference type="EMBL" id="RBP46594.1"/>
    </source>
</evidence>
<evidence type="ECO:0000256" key="1">
    <source>
        <dbReference type="SAM" id="MobiDB-lite"/>
    </source>
</evidence>
<accession>A0A366HUL3</accession>
<organism evidence="3 4">
    <name type="scientific">Roseimicrobium gellanilyticum</name>
    <dbReference type="NCBI Taxonomy" id="748857"/>
    <lineage>
        <taxon>Bacteria</taxon>
        <taxon>Pseudomonadati</taxon>
        <taxon>Verrucomicrobiota</taxon>
        <taxon>Verrucomicrobiia</taxon>
        <taxon>Verrucomicrobiales</taxon>
        <taxon>Verrucomicrobiaceae</taxon>
        <taxon>Roseimicrobium</taxon>
    </lineage>
</organism>
<dbReference type="Proteomes" id="UP000253426">
    <property type="component" value="Unassembled WGS sequence"/>
</dbReference>
<dbReference type="AlphaFoldDB" id="A0A366HUL3"/>